<dbReference type="InterPro" id="IPR041602">
    <property type="entry name" value="Quercetinase_C"/>
</dbReference>
<evidence type="ECO:0000259" key="4">
    <source>
        <dbReference type="Pfam" id="PF17954"/>
    </source>
</evidence>
<dbReference type="Pfam" id="PF17954">
    <property type="entry name" value="Pirin_C_2"/>
    <property type="match status" value="1"/>
</dbReference>
<evidence type="ECO:0000313" key="6">
    <source>
        <dbReference type="Proteomes" id="UP000029577"/>
    </source>
</evidence>
<gene>
    <name evidence="5" type="ORF">HA49_06095</name>
</gene>
<dbReference type="Proteomes" id="UP000029577">
    <property type="component" value="Unassembled WGS sequence"/>
</dbReference>
<evidence type="ECO:0000256" key="1">
    <source>
        <dbReference type="ARBA" id="ARBA00008416"/>
    </source>
</evidence>
<comment type="similarity">
    <text evidence="1 2">Belongs to the pirin family.</text>
</comment>
<dbReference type="EMBL" id="JPKR02000004">
    <property type="protein sequence ID" value="KGD74863.1"/>
    <property type="molecule type" value="Genomic_DNA"/>
</dbReference>
<dbReference type="eggNOG" id="COG1741">
    <property type="taxonomic scope" value="Bacteria"/>
</dbReference>
<dbReference type="Gene3D" id="2.60.120.10">
    <property type="entry name" value="Jelly Rolls"/>
    <property type="match status" value="2"/>
</dbReference>
<dbReference type="OrthoDB" id="9780903at2"/>
<dbReference type="InterPro" id="IPR003829">
    <property type="entry name" value="Pirin_N_dom"/>
</dbReference>
<dbReference type="AlphaFoldDB" id="A0A095UK86"/>
<sequence>MFHLLRAEPDTAFEYGAFRIRRMRPGNILPGREDPSLGPLSIIDHSNLQTGTLVSMHQHQNDEILSYLWQGSMVHEDQQGNRVPLSAKKLMMMNAGEGSWHEESTPIVPAELLQIFIRPCAANLPPRVQFMDRPQGVITGEWTLLAGPEGENAPLDIRQQVFIYDIRLEHKDKVAIPSRPGFAQYLYVMDGEIDVTGPPLYKGDAVCSEEGELPAVESTGTSTLVCFLVRLDAVAVTDGIISGS</sequence>
<dbReference type="InterPro" id="IPR011051">
    <property type="entry name" value="RmlC_Cupin_sf"/>
</dbReference>
<dbReference type="RefSeq" id="WP_038017877.1">
    <property type="nucleotide sequence ID" value="NZ_JPKR02000004.1"/>
</dbReference>
<dbReference type="STRING" id="642227.HA49_06095"/>
<keyword evidence="6" id="KW-1185">Reference proteome</keyword>
<reference evidence="5" key="1">
    <citation type="submission" date="2014-12" db="EMBL/GenBank/DDBJ databases">
        <title>The draft genome of the Tatumella morbirosei type strain, LMG23360T isolated from pineapple rot.</title>
        <authorList>
            <person name="Smits T.H."/>
            <person name="Palmer M."/>
            <person name="Venter S.N."/>
            <person name="Duffy B."/>
            <person name="Steenkamp E.T."/>
            <person name="Chan W.Y."/>
            <person name="Coutinho T.A."/>
            <person name="Coetzee M.P."/>
            <person name="De Maayer P."/>
        </authorList>
    </citation>
    <scope>NUCLEOTIDE SEQUENCE [LARGE SCALE GENOMIC DNA]</scope>
    <source>
        <strain evidence="5">LMG 23360</strain>
    </source>
</reference>
<accession>A0A095UK86</accession>
<dbReference type="PANTHER" id="PTHR43212">
    <property type="entry name" value="QUERCETIN 2,3-DIOXYGENASE"/>
    <property type="match status" value="1"/>
</dbReference>
<dbReference type="InterPro" id="IPR012093">
    <property type="entry name" value="Pirin"/>
</dbReference>
<evidence type="ECO:0000313" key="5">
    <source>
        <dbReference type="EMBL" id="KGD74863.1"/>
    </source>
</evidence>
<comment type="caution">
    <text evidence="5">The sequence shown here is derived from an EMBL/GenBank/DDBJ whole genome shotgun (WGS) entry which is preliminary data.</text>
</comment>
<evidence type="ECO:0000259" key="3">
    <source>
        <dbReference type="Pfam" id="PF02678"/>
    </source>
</evidence>
<feature type="domain" description="Quercetin 2,3-dioxygenase C-terminal cupin" evidence="4">
    <location>
        <begin position="144"/>
        <end position="227"/>
    </location>
</feature>
<evidence type="ECO:0000256" key="2">
    <source>
        <dbReference type="RuleBase" id="RU003457"/>
    </source>
</evidence>
<proteinExistence type="inferred from homology"/>
<dbReference type="SUPFAM" id="SSF51182">
    <property type="entry name" value="RmlC-like cupins"/>
    <property type="match status" value="1"/>
</dbReference>
<dbReference type="InterPro" id="IPR014710">
    <property type="entry name" value="RmlC-like_jellyroll"/>
</dbReference>
<dbReference type="Pfam" id="PF02678">
    <property type="entry name" value="Pirin"/>
    <property type="match status" value="1"/>
</dbReference>
<feature type="domain" description="Pirin N-terminal" evidence="3">
    <location>
        <begin position="51"/>
        <end position="116"/>
    </location>
</feature>
<organism evidence="5 6">
    <name type="scientific">Tatumella morbirosei</name>
    <dbReference type="NCBI Taxonomy" id="642227"/>
    <lineage>
        <taxon>Bacteria</taxon>
        <taxon>Pseudomonadati</taxon>
        <taxon>Pseudomonadota</taxon>
        <taxon>Gammaproteobacteria</taxon>
        <taxon>Enterobacterales</taxon>
        <taxon>Erwiniaceae</taxon>
        <taxon>Tatumella</taxon>
    </lineage>
</organism>
<protein>
    <submittedName>
        <fullName evidence="5">ABC transporter ATPase</fullName>
    </submittedName>
</protein>
<dbReference type="PANTHER" id="PTHR43212:SF3">
    <property type="entry name" value="QUERCETIN 2,3-DIOXYGENASE"/>
    <property type="match status" value="1"/>
</dbReference>
<name>A0A095UK86_9GAMM</name>